<dbReference type="PANTHER" id="PTHR23511">
    <property type="entry name" value="SYNAPTIC VESICLE GLYCOPROTEIN 2"/>
    <property type="match status" value="1"/>
</dbReference>
<accession>A0A6N7ISU3</accession>
<reference evidence="8 9" key="1">
    <citation type="submission" date="2019-10" db="EMBL/GenBank/DDBJ databases">
        <title>Comparative genomics of sulfur disproportionating microorganisms.</title>
        <authorList>
            <person name="Ward L.M."/>
            <person name="Bertran E."/>
            <person name="Johnston D."/>
        </authorList>
    </citation>
    <scope>NUCLEOTIDE SEQUENCE [LARGE SCALE GENOMIC DNA]</scope>
    <source>
        <strain evidence="8 9">DSM 14055</strain>
    </source>
</reference>
<proteinExistence type="predicted"/>
<dbReference type="EMBL" id="WHYR01000039">
    <property type="protein sequence ID" value="MQL53144.1"/>
    <property type="molecule type" value="Genomic_DNA"/>
</dbReference>
<comment type="caution">
    <text evidence="8">The sequence shown here is derived from an EMBL/GenBank/DDBJ whole genome shotgun (WGS) entry which is preliminary data.</text>
</comment>
<feature type="transmembrane region" description="Helical" evidence="6">
    <location>
        <begin position="95"/>
        <end position="118"/>
    </location>
</feature>
<evidence type="ECO:0000256" key="1">
    <source>
        <dbReference type="ARBA" id="ARBA00004651"/>
    </source>
</evidence>
<comment type="subcellular location">
    <subcellularLocation>
        <location evidence="1">Cell membrane</location>
        <topology evidence="1">Multi-pass membrane protein</topology>
    </subcellularLocation>
</comment>
<keyword evidence="9" id="KW-1185">Reference proteome</keyword>
<evidence type="ECO:0000256" key="4">
    <source>
        <dbReference type="ARBA" id="ARBA00022989"/>
    </source>
</evidence>
<evidence type="ECO:0000259" key="7">
    <source>
        <dbReference type="PROSITE" id="PS50850"/>
    </source>
</evidence>
<protein>
    <submittedName>
        <fullName evidence="8">MFS transporter</fullName>
    </submittedName>
</protein>
<evidence type="ECO:0000256" key="3">
    <source>
        <dbReference type="ARBA" id="ARBA00022692"/>
    </source>
</evidence>
<dbReference type="PANTHER" id="PTHR23511:SF34">
    <property type="entry name" value="SYNAPTIC VESICLE GLYCOPROTEIN 2"/>
    <property type="match status" value="1"/>
</dbReference>
<evidence type="ECO:0000313" key="8">
    <source>
        <dbReference type="EMBL" id="MQL53144.1"/>
    </source>
</evidence>
<feature type="transmembrane region" description="Helical" evidence="6">
    <location>
        <begin position="124"/>
        <end position="145"/>
    </location>
</feature>
<keyword evidence="5 6" id="KW-0472">Membrane</keyword>
<keyword evidence="3 6" id="KW-0812">Transmembrane</keyword>
<dbReference type="OrthoDB" id="9787026at2"/>
<dbReference type="AlphaFoldDB" id="A0A6N7ISU3"/>
<dbReference type="InterPro" id="IPR011701">
    <property type="entry name" value="MFS"/>
</dbReference>
<evidence type="ECO:0000256" key="6">
    <source>
        <dbReference type="SAM" id="Phobius"/>
    </source>
</evidence>
<dbReference type="InterPro" id="IPR036259">
    <property type="entry name" value="MFS_trans_sf"/>
</dbReference>
<gene>
    <name evidence="8" type="ORF">GFC01_12935</name>
</gene>
<name>A0A6N7ISU3_9FIRM</name>
<organism evidence="8 9">
    <name type="scientific">Desulfofundulus thermobenzoicus</name>
    <dbReference type="NCBI Taxonomy" id="29376"/>
    <lineage>
        <taxon>Bacteria</taxon>
        <taxon>Bacillati</taxon>
        <taxon>Bacillota</taxon>
        <taxon>Clostridia</taxon>
        <taxon>Eubacteriales</taxon>
        <taxon>Peptococcaceae</taxon>
        <taxon>Desulfofundulus</taxon>
    </lineage>
</organism>
<keyword evidence="2" id="KW-0813">Transport</keyword>
<evidence type="ECO:0000256" key="5">
    <source>
        <dbReference type="ARBA" id="ARBA00023136"/>
    </source>
</evidence>
<dbReference type="InterPro" id="IPR005829">
    <property type="entry name" value="Sugar_transporter_CS"/>
</dbReference>
<keyword evidence="4 6" id="KW-1133">Transmembrane helix</keyword>
<evidence type="ECO:0000256" key="2">
    <source>
        <dbReference type="ARBA" id="ARBA00022448"/>
    </source>
</evidence>
<feature type="transmembrane region" description="Helical" evidence="6">
    <location>
        <begin position="26"/>
        <end position="53"/>
    </location>
</feature>
<dbReference type="GO" id="GO:0005886">
    <property type="term" value="C:plasma membrane"/>
    <property type="evidence" value="ECO:0007669"/>
    <property type="project" value="UniProtKB-SubCell"/>
</dbReference>
<feature type="domain" description="Major facilitator superfamily (MFS) profile" evidence="7">
    <location>
        <begin position="29"/>
        <end position="240"/>
    </location>
</feature>
<dbReference type="GO" id="GO:0022857">
    <property type="term" value="F:transmembrane transporter activity"/>
    <property type="evidence" value="ECO:0007669"/>
    <property type="project" value="InterPro"/>
</dbReference>
<sequence length="240" mass="26364">MAEISVRQEEVNLLSRLDRIPITRSIIGIMLLLAFVWIIEAFDIGVVGQVVLVLKKIWNLSPGDVGLLGTSSTIGVVIGVYFAGRLIDKFGRKKVLMWGVAWFTFFTLIGALFPNLYWVVATRFIAGLGEGAVFPLPYLMISEFVGAKRRGALASSANAILCAAYVLPSLVGAWALAAFPLEIAWRVPFIAGGIPIFVVFAIAKWLPESPRWLLEQGRAQEVHELVVDSQNKPEKIVTLN</sequence>
<dbReference type="Gene3D" id="1.20.1250.20">
    <property type="entry name" value="MFS general substrate transporter like domains"/>
    <property type="match status" value="1"/>
</dbReference>
<dbReference type="SUPFAM" id="SSF103473">
    <property type="entry name" value="MFS general substrate transporter"/>
    <property type="match status" value="1"/>
</dbReference>
<evidence type="ECO:0000313" key="9">
    <source>
        <dbReference type="Proteomes" id="UP000441717"/>
    </source>
</evidence>
<feature type="transmembrane region" description="Helical" evidence="6">
    <location>
        <begin position="183"/>
        <end position="203"/>
    </location>
</feature>
<feature type="transmembrane region" description="Helical" evidence="6">
    <location>
        <begin position="65"/>
        <end position="83"/>
    </location>
</feature>
<dbReference type="PROSITE" id="PS50850">
    <property type="entry name" value="MFS"/>
    <property type="match status" value="1"/>
</dbReference>
<feature type="transmembrane region" description="Helical" evidence="6">
    <location>
        <begin position="157"/>
        <end position="177"/>
    </location>
</feature>
<dbReference type="PROSITE" id="PS00216">
    <property type="entry name" value="SUGAR_TRANSPORT_1"/>
    <property type="match status" value="1"/>
</dbReference>
<dbReference type="Proteomes" id="UP000441717">
    <property type="component" value="Unassembled WGS sequence"/>
</dbReference>
<dbReference type="RefSeq" id="WP_152947610.1">
    <property type="nucleotide sequence ID" value="NZ_WHYR01000039.1"/>
</dbReference>
<dbReference type="InterPro" id="IPR020846">
    <property type="entry name" value="MFS_dom"/>
</dbReference>
<dbReference type="Pfam" id="PF07690">
    <property type="entry name" value="MFS_1"/>
    <property type="match status" value="1"/>
</dbReference>